<evidence type="ECO:0000256" key="1">
    <source>
        <dbReference type="ARBA" id="ARBA00005254"/>
    </source>
</evidence>
<dbReference type="PANTHER" id="PTHR11941">
    <property type="entry name" value="ENOYL-COA HYDRATASE-RELATED"/>
    <property type="match status" value="1"/>
</dbReference>
<keyword evidence="2 5" id="KW-0456">Lyase</keyword>
<dbReference type="PROSITE" id="PS00166">
    <property type="entry name" value="ENOYL_COA_HYDRATASE"/>
    <property type="match status" value="1"/>
</dbReference>
<dbReference type="SUPFAM" id="SSF52096">
    <property type="entry name" value="ClpP/crotonase"/>
    <property type="match status" value="1"/>
</dbReference>
<dbReference type="CDD" id="cd06558">
    <property type="entry name" value="crotonase-like"/>
    <property type="match status" value="1"/>
</dbReference>
<name>A0ABX1MY37_9RHOO</name>
<gene>
    <name evidence="5" type="ORF">GO608_02500</name>
</gene>
<keyword evidence="6" id="KW-1185">Reference proteome</keyword>
<evidence type="ECO:0000256" key="3">
    <source>
        <dbReference type="RuleBase" id="RU003707"/>
    </source>
</evidence>
<dbReference type="Gene3D" id="3.90.226.10">
    <property type="entry name" value="2-enoyl-CoA Hydratase, Chain A, domain 1"/>
    <property type="match status" value="1"/>
</dbReference>
<dbReference type="InterPro" id="IPR001753">
    <property type="entry name" value="Enoyl-CoA_hydra/iso"/>
</dbReference>
<dbReference type="InterPro" id="IPR014748">
    <property type="entry name" value="Enoyl-CoA_hydra_C"/>
</dbReference>
<dbReference type="Pfam" id="PF00378">
    <property type="entry name" value="ECH_1"/>
    <property type="match status" value="1"/>
</dbReference>
<evidence type="ECO:0000313" key="6">
    <source>
        <dbReference type="Proteomes" id="UP000601990"/>
    </source>
</evidence>
<dbReference type="Proteomes" id="UP000601990">
    <property type="component" value="Unassembled WGS sequence"/>
</dbReference>
<evidence type="ECO:0000313" key="5">
    <source>
        <dbReference type="EMBL" id="NMF92200.1"/>
    </source>
</evidence>
<dbReference type="Gene3D" id="1.10.12.10">
    <property type="entry name" value="Lyase 2-enoyl-coa Hydratase, Chain A, domain 2"/>
    <property type="match status" value="1"/>
</dbReference>
<feature type="region of interest" description="Disordered" evidence="4">
    <location>
        <begin position="239"/>
        <end position="269"/>
    </location>
</feature>
<evidence type="ECO:0000256" key="2">
    <source>
        <dbReference type="ARBA" id="ARBA00023239"/>
    </source>
</evidence>
<dbReference type="GO" id="GO:0004300">
    <property type="term" value="F:enoyl-CoA hydratase activity"/>
    <property type="evidence" value="ECO:0007669"/>
    <property type="project" value="UniProtKB-EC"/>
</dbReference>
<accession>A0ABX1MY37</accession>
<dbReference type="RefSeq" id="WP_169197512.1">
    <property type="nucleotide sequence ID" value="NZ_WTVH02000009.1"/>
</dbReference>
<dbReference type="InterPro" id="IPR029045">
    <property type="entry name" value="ClpP/crotonase-like_dom_sf"/>
</dbReference>
<dbReference type="EMBL" id="WTVH01000002">
    <property type="protein sequence ID" value="NMF92200.1"/>
    <property type="molecule type" value="Genomic_DNA"/>
</dbReference>
<sequence length="269" mass="29018">MTLPITFQCHGAIATITLNAPQTRNALTPEMLCRLCDAVKAFASDPALRVAIITGSGDRAFCAGGDLGRTIPLLSGDRTPEDEWDHRLLSDPEILAASGLREYPLHKPVISAINGACMAAGFELVLGTDLRIAAEHATFALPEVKRAVIPFAGSMVRLPRQVSYCHAMEIMLTGDALTADEAYRIGLVNRVVPASQVMPEALALAERIAKNGPLAVQAVKRTVVESSGLPLSEGYRLEDESKRSVLSSEDAREGPRAFLEKREPHFHGR</sequence>
<reference evidence="5" key="1">
    <citation type="submission" date="2019-12" db="EMBL/GenBank/DDBJ databases">
        <title>Comparative genomics gives insights into the taxonomy of the Azoarcus-Aromatoleum group and reveals separate origins of nif in the plant-associated Azoarcus and non-plant-associated Aromatoleum sub-groups.</title>
        <authorList>
            <person name="Lafos M."/>
            <person name="Maluk M."/>
            <person name="Batista M."/>
            <person name="Junghare M."/>
            <person name="Carmona M."/>
            <person name="Faoro H."/>
            <person name="Cruz L.M."/>
            <person name="Battistoni F."/>
            <person name="De Souza E."/>
            <person name="Pedrosa F."/>
            <person name="Chen W.-M."/>
            <person name="Poole P.S."/>
            <person name="Dixon R.A."/>
            <person name="James E.K."/>
        </authorList>
    </citation>
    <scope>NUCLEOTIDE SEQUENCE</scope>
    <source>
        <strain evidence="5">U120</strain>
    </source>
</reference>
<dbReference type="InterPro" id="IPR018376">
    <property type="entry name" value="Enoyl-CoA_hyd/isom_CS"/>
</dbReference>
<comment type="caution">
    <text evidence="5">The sequence shown here is derived from an EMBL/GenBank/DDBJ whole genome shotgun (WGS) entry which is preliminary data.</text>
</comment>
<evidence type="ECO:0000256" key="4">
    <source>
        <dbReference type="SAM" id="MobiDB-lite"/>
    </source>
</evidence>
<dbReference type="PANTHER" id="PTHR11941:SF54">
    <property type="entry name" value="ENOYL-COA HYDRATASE, MITOCHONDRIAL"/>
    <property type="match status" value="1"/>
</dbReference>
<dbReference type="EC" id="4.2.1.17" evidence="5"/>
<proteinExistence type="inferred from homology"/>
<protein>
    <submittedName>
        <fullName evidence="5">Crotonase/enoyl-CoA hydratase family protein</fullName>
        <ecNumber evidence="5">4.2.1.17</ecNumber>
    </submittedName>
</protein>
<organism evidence="5 6">
    <name type="scientific">Aromatoleum buckelii</name>
    <dbReference type="NCBI Taxonomy" id="200254"/>
    <lineage>
        <taxon>Bacteria</taxon>
        <taxon>Pseudomonadati</taxon>
        <taxon>Pseudomonadota</taxon>
        <taxon>Betaproteobacteria</taxon>
        <taxon>Rhodocyclales</taxon>
        <taxon>Rhodocyclaceae</taxon>
        <taxon>Aromatoleum</taxon>
    </lineage>
</organism>
<comment type="similarity">
    <text evidence="1 3">Belongs to the enoyl-CoA hydratase/isomerase family.</text>
</comment>